<dbReference type="GO" id="GO:0004497">
    <property type="term" value="F:monooxygenase activity"/>
    <property type="evidence" value="ECO:0007669"/>
    <property type="project" value="UniProtKB-KW"/>
</dbReference>
<reference evidence="4" key="2">
    <citation type="submission" date="2021-09" db="EMBL/GenBank/DDBJ databases">
        <authorList>
            <person name="Gilroy R."/>
        </authorList>
    </citation>
    <scope>NUCLEOTIDE SEQUENCE</scope>
    <source>
        <strain evidence="4">CHK171-7178</strain>
    </source>
</reference>
<evidence type="ECO:0000259" key="3">
    <source>
        <dbReference type="Pfam" id="PF00296"/>
    </source>
</evidence>
<proteinExistence type="predicted"/>
<comment type="caution">
    <text evidence="4">The sequence shown here is derived from an EMBL/GenBank/DDBJ whole genome shotgun (WGS) entry which is preliminary data.</text>
</comment>
<dbReference type="EMBL" id="DYWT01000173">
    <property type="protein sequence ID" value="HJF32189.1"/>
    <property type="molecule type" value="Genomic_DNA"/>
</dbReference>
<keyword evidence="2" id="KW-0503">Monooxygenase</keyword>
<dbReference type="GO" id="GO:0016705">
    <property type="term" value="F:oxidoreductase activity, acting on paired donors, with incorporation or reduction of molecular oxygen"/>
    <property type="evidence" value="ECO:0007669"/>
    <property type="project" value="InterPro"/>
</dbReference>
<evidence type="ECO:0000256" key="2">
    <source>
        <dbReference type="ARBA" id="ARBA00023033"/>
    </source>
</evidence>
<reference evidence="4" key="1">
    <citation type="journal article" date="2021" name="PeerJ">
        <title>Extensive microbial diversity within the chicken gut microbiome revealed by metagenomics and culture.</title>
        <authorList>
            <person name="Gilroy R."/>
            <person name="Ravi A."/>
            <person name="Getino M."/>
            <person name="Pursley I."/>
            <person name="Horton D.L."/>
            <person name="Alikhan N.F."/>
            <person name="Baker D."/>
            <person name="Gharbi K."/>
            <person name="Hall N."/>
            <person name="Watson M."/>
            <person name="Adriaenssens E.M."/>
            <person name="Foster-Nyarko E."/>
            <person name="Jarju S."/>
            <person name="Secka A."/>
            <person name="Antonio M."/>
            <person name="Oren A."/>
            <person name="Chaudhuri R.R."/>
            <person name="La Ragione R."/>
            <person name="Hildebrand F."/>
            <person name="Pallen M.J."/>
        </authorList>
    </citation>
    <scope>NUCLEOTIDE SEQUENCE</scope>
    <source>
        <strain evidence="4">CHK171-7178</strain>
    </source>
</reference>
<evidence type="ECO:0000256" key="1">
    <source>
        <dbReference type="ARBA" id="ARBA00023002"/>
    </source>
</evidence>
<dbReference type="GO" id="GO:0005829">
    <property type="term" value="C:cytosol"/>
    <property type="evidence" value="ECO:0007669"/>
    <property type="project" value="TreeGrafter"/>
</dbReference>
<dbReference type="InterPro" id="IPR036661">
    <property type="entry name" value="Luciferase-like_sf"/>
</dbReference>
<sequence>MSKFEFGIYSLGERIPDAHGSSPTARSRVEDIIQMAKMADEAGLDIFGVGEHHRLDFVTSSYAMLLGAIARETKNIKLTSTLSVISTADPVRVYEEFATLDLLSNGRTEIILGRGAFLESFSLFGASLDDYDELFEEKLQLFLKLQEQEIVSWQGKFRSPLQNAQIAPRPVQKKLPLWIGVGGTPASATRAGRLGINMALGLLGGPAEYVKPLADIYWQAASEAGHDVSKLRISVNGHSYVAEIGEQAINEFIPHYNQYSSHFSKDRGLQHFDKNREQLMPQRAAGQILAGGSADELAEKILYQHELFGHSRFMGQFDMGGQPLARVEKAIDLLANRVAPIVRRALSK</sequence>
<keyword evidence="1" id="KW-0560">Oxidoreductase</keyword>
<protein>
    <submittedName>
        <fullName evidence="4">LLM class flavin-dependent oxidoreductase</fullName>
    </submittedName>
</protein>
<dbReference type="InterPro" id="IPR011251">
    <property type="entry name" value="Luciferase-like_dom"/>
</dbReference>
<dbReference type="InterPro" id="IPR050766">
    <property type="entry name" value="Bact_Lucif_Oxidored"/>
</dbReference>
<gene>
    <name evidence="4" type="ORF">K8V56_10500</name>
</gene>
<evidence type="ECO:0000313" key="4">
    <source>
        <dbReference type="EMBL" id="HJF32189.1"/>
    </source>
</evidence>
<evidence type="ECO:0000313" key="5">
    <source>
        <dbReference type="Proteomes" id="UP000698173"/>
    </source>
</evidence>
<dbReference type="Proteomes" id="UP000698173">
    <property type="component" value="Unassembled WGS sequence"/>
</dbReference>
<dbReference type="Gene3D" id="3.20.20.30">
    <property type="entry name" value="Luciferase-like domain"/>
    <property type="match status" value="1"/>
</dbReference>
<name>A0A921KEM7_SPOPS</name>
<dbReference type="Pfam" id="PF00296">
    <property type="entry name" value="Bac_luciferase"/>
    <property type="match status" value="1"/>
</dbReference>
<accession>A0A921KEM7</accession>
<dbReference type="AlphaFoldDB" id="A0A921KEM7"/>
<organism evidence="4 5">
    <name type="scientific">Sporosarcina psychrophila</name>
    <name type="common">Bacillus psychrophilus</name>
    <dbReference type="NCBI Taxonomy" id="1476"/>
    <lineage>
        <taxon>Bacteria</taxon>
        <taxon>Bacillati</taxon>
        <taxon>Bacillota</taxon>
        <taxon>Bacilli</taxon>
        <taxon>Bacillales</taxon>
        <taxon>Caryophanaceae</taxon>
        <taxon>Sporosarcina</taxon>
    </lineage>
</organism>
<dbReference type="PANTHER" id="PTHR30137:SF8">
    <property type="entry name" value="BLR5498 PROTEIN"/>
    <property type="match status" value="1"/>
</dbReference>
<dbReference type="PANTHER" id="PTHR30137">
    <property type="entry name" value="LUCIFERASE-LIKE MONOOXYGENASE"/>
    <property type="match status" value="1"/>
</dbReference>
<dbReference type="SUPFAM" id="SSF51679">
    <property type="entry name" value="Bacterial luciferase-like"/>
    <property type="match status" value="1"/>
</dbReference>
<feature type="domain" description="Luciferase-like" evidence="3">
    <location>
        <begin position="16"/>
        <end position="308"/>
    </location>
</feature>